<dbReference type="AlphaFoldDB" id="A0A8H3ERZ3"/>
<sequence length="325" mass="36447">MADSLCGPSNPIQAFQKETSVDRTSQWDRIASNQPFKQGFRSLPGPNPDILDAEFEAFQAGYPLRDDFQQHQHHAPGPTFHHHESQSGRAGAPSWAADFQSLQLDEARASPLQQAQFHQRAPIHHTAPAGWHQDFMHQYAQTTPHHTAQQLPFENNTIYGLQNNGANDLNGFDLPSTVARQRQTGRRIDRNYDQADMERAFELVSSEQAEAVSLSSPIGPAHDLVDMHSYEEIRIGSDTILGTEAQEEPKHESKDESNELARTAGQLLENVKHDHSQKFQNSSFLSLMRQLRDREVHVEGDKLVNTQQALHPGGQFYPADAPLEG</sequence>
<feature type="region of interest" description="Disordered" evidence="1">
    <location>
        <begin position="69"/>
        <end position="94"/>
    </location>
</feature>
<dbReference type="Proteomes" id="UP000664521">
    <property type="component" value="Unassembled WGS sequence"/>
</dbReference>
<accession>A0A8H3ERZ3</accession>
<evidence type="ECO:0008006" key="4">
    <source>
        <dbReference type="Google" id="ProtNLM"/>
    </source>
</evidence>
<keyword evidence="3" id="KW-1185">Reference proteome</keyword>
<evidence type="ECO:0000313" key="2">
    <source>
        <dbReference type="EMBL" id="CAF9910548.1"/>
    </source>
</evidence>
<reference evidence="2" key="1">
    <citation type="submission" date="2021-03" db="EMBL/GenBank/DDBJ databases">
        <authorList>
            <person name="Tagirdzhanova G."/>
        </authorList>
    </citation>
    <scope>NUCLEOTIDE SEQUENCE</scope>
</reference>
<feature type="compositionally biased region" description="Polar residues" evidence="1">
    <location>
        <begin position="10"/>
        <end position="24"/>
    </location>
</feature>
<feature type="region of interest" description="Disordered" evidence="1">
    <location>
        <begin position="1"/>
        <end position="24"/>
    </location>
</feature>
<dbReference type="Gene3D" id="6.10.280.230">
    <property type="match status" value="1"/>
</dbReference>
<gene>
    <name evidence="2" type="ORF">HETSPECPRED_010096</name>
</gene>
<dbReference type="EMBL" id="CAJPDS010000009">
    <property type="protein sequence ID" value="CAF9910548.1"/>
    <property type="molecule type" value="Genomic_DNA"/>
</dbReference>
<name>A0A8H3ERZ3_9LECA</name>
<protein>
    <recommendedName>
        <fullName evidence="4">Peroxin 20</fullName>
    </recommendedName>
</protein>
<comment type="caution">
    <text evidence="2">The sequence shown here is derived from an EMBL/GenBank/DDBJ whole genome shotgun (WGS) entry which is preliminary data.</text>
</comment>
<proteinExistence type="predicted"/>
<evidence type="ECO:0000313" key="3">
    <source>
        <dbReference type="Proteomes" id="UP000664521"/>
    </source>
</evidence>
<dbReference type="OrthoDB" id="5407351at2759"/>
<evidence type="ECO:0000256" key="1">
    <source>
        <dbReference type="SAM" id="MobiDB-lite"/>
    </source>
</evidence>
<feature type="region of interest" description="Disordered" evidence="1">
    <location>
        <begin position="305"/>
        <end position="325"/>
    </location>
</feature>
<organism evidence="2 3">
    <name type="scientific">Heterodermia speciosa</name>
    <dbReference type="NCBI Taxonomy" id="116794"/>
    <lineage>
        <taxon>Eukaryota</taxon>
        <taxon>Fungi</taxon>
        <taxon>Dikarya</taxon>
        <taxon>Ascomycota</taxon>
        <taxon>Pezizomycotina</taxon>
        <taxon>Lecanoromycetes</taxon>
        <taxon>OSLEUM clade</taxon>
        <taxon>Lecanoromycetidae</taxon>
        <taxon>Caliciales</taxon>
        <taxon>Physciaceae</taxon>
        <taxon>Heterodermia</taxon>
    </lineage>
</organism>